<protein>
    <submittedName>
        <fullName evidence="1">RING/U-box superfamily protein</fullName>
    </submittedName>
</protein>
<proteinExistence type="predicted"/>
<accession>A0A5A7NXK8</accession>
<evidence type="ECO:0000313" key="2">
    <source>
        <dbReference type="Proteomes" id="UP000325081"/>
    </source>
</evidence>
<dbReference type="AlphaFoldDB" id="A0A5A7NXK8"/>
<keyword evidence="2" id="KW-1185">Reference proteome</keyword>
<name>A0A5A7NXK8_STRAF</name>
<gene>
    <name evidence="1" type="ORF">STAS_00801</name>
</gene>
<evidence type="ECO:0000313" key="1">
    <source>
        <dbReference type="EMBL" id="GER25229.1"/>
    </source>
</evidence>
<dbReference type="EMBL" id="BKCP01000002">
    <property type="protein sequence ID" value="GER25229.1"/>
    <property type="molecule type" value="Genomic_DNA"/>
</dbReference>
<organism evidence="1 2">
    <name type="scientific">Striga asiatica</name>
    <name type="common">Asiatic witchweed</name>
    <name type="synonym">Buchnera asiatica</name>
    <dbReference type="NCBI Taxonomy" id="4170"/>
    <lineage>
        <taxon>Eukaryota</taxon>
        <taxon>Viridiplantae</taxon>
        <taxon>Streptophyta</taxon>
        <taxon>Embryophyta</taxon>
        <taxon>Tracheophyta</taxon>
        <taxon>Spermatophyta</taxon>
        <taxon>Magnoliopsida</taxon>
        <taxon>eudicotyledons</taxon>
        <taxon>Gunneridae</taxon>
        <taxon>Pentapetalae</taxon>
        <taxon>asterids</taxon>
        <taxon>lamiids</taxon>
        <taxon>Lamiales</taxon>
        <taxon>Orobanchaceae</taxon>
        <taxon>Buchnereae</taxon>
        <taxon>Striga</taxon>
    </lineage>
</organism>
<reference evidence="2" key="1">
    <citation type="journal article" date="2019" name="Curr. Biol.">
        <title>Genome Sequence of Striga asiatica Provides Insight into the Evolution of Plant Parasitism.</title>
        <authorList>
            <person name="Yoshida S."/>
            <person name="Kim S."/>
            <person name="Wafula E.K."/>
            <person name="Tanskanen J."/>
            <person name="Kim Y.M."/>
            <person name="Honaas L."/>
            <person name="Yang Z."/>
            <person name="Spallek T."/>
            <person name="Conn C.E."/>
            <person name="Ichihashi Y."/>
            <person name="Cheong K."/>
            <person name="Cui S."/>
            <person name="Der J.P."/>
            <person name="Gundlach H."/>
            <person name="Jiao Y."/>
            <person name="Hori C."/>
            <person name="Ishida J.K."/>
            <person name="Kasahara H."/>
            <person name="Kiba T."/>
            <person name="Kim M.S."/>
            <person name="Koo N."/>
            <person name="Laohavisit A."/>
            <person name="Lee Y.H."/>
            <person name="Lumba S."/>
            <person name="McCourt P."/>
            <person name="Mortimer J.C."/>
            <person name="Mutuku J.M."/>
            <person name="Nomura T."/>
            <person name="Sasaki-Sekimoto Y."/>
            <person name="Seto Y."/>
            <person name="Wang Y."/>
            <person name="Wakatake T."/>
            <person name="Sakakibara H."/>
            <person name="Demura T."/>
            <person name="Yamaguchi S."/>
            <person name="Yoneyama K."/>
            <person name="Manabe R.I."/>
            <person name="Nelson D.C."/>
            <person name="Schulman A.H."/>
            <person name="Timko M.P."/>
            <person name="dePamphilis C.W."/>
            <person name="Choi D."/>
            <person name="Shirasu K."/>
        </authorList>
    </citation>
    <scope>NUCLEOTIDE SEQUENCE [LARGE SCALE GENOMIC DNA]</scope>
    <source>
        <strain evidence="2">cv. UVA1</strain>
    </source>
</reference>
<dbReference type="Proteomes" id="UP000325081">
    <property type="component" value="Unassembled WGS sequence"/>
</dbReference>
<comment type="caution">
    <text evidence="1">The sequence shown here is derived from an EMBL/GenBank/DDBJ whole genome shotgun (WGS) entry which is preliminary data.</text>
</comment>
<sequence length="170" mass="17438">MADIIPLIGVVATMAGLLCFGLGAKPSLASPGSACGLVTETAQTGALVARSGHAVVGTSRVCCAGGLDRAVWGTSHARHWNAEMTPVGREARELRWVAHMKHAGRCMRHGSLAGCMVVHCQHESVCAGCAQEVLGRRLEAHGAPAPACTTVAGGSDNTGCENKTLRSSIV</sequence>